<keyword evidence="4" id="KW-1185">Reference proteome</keyword>
<proteinExistence type="predicted"/>
<dbReference type="Proteomes" id="UP001373714">
    <property type="component" value="Unassembled WGS sequence"/>
</dbReference>
<keyword evidence="1" id="KW-0472">Membrane</keyword>
<dbReference type="Pfam" id="PF01926">
    <property type="entry name" value="MMR_HSR1"/>
    <property type="match status" value="1"/>
</dbReference>
<keyword evidence="1" id="KW-0812">Transmembrane</keyword>
<evidence type="ECO:0000256" key="1">
    <source>
        <dbReference type="SAM" id="Phobius"/>
    </source>
</evidence>
<gene>
    <name evidence="3" type="ORF">TWF730_006903</name>
</gene>
<organism evidence="3 4">
    <name type="scientific">Orbilia blumenaviensis</name>
    <dbReference type="NCBI Taxonomy" id="1796055"/>
    <lineage>
        <taxon>Eukaryota</taxon>
        <taxon>Fungi</taxon>
        <taxon>Dikarya</taxon>
        <taxon>Ascomycota</taxon>
        <taxon>Pezizomycotina</taxon>
        <taxon>Orbiliomycetes</taxon>
        <taxon>Orbiliales</taxon>
        <taxon>Orbiliaceae</taxon>
        <taxon>Orbilia</taxon>
    </lineage>
</organism>
<accession>A0AAV9VFN5</accession>
<evidence type="ECO:0000313" key="3">
    <source>
        <dbReference type="EMBL" id="KAK6360781.1"/>
    </source>
</evidence>
<dbReference type="AlphaFoldDB" id="A0AAV9VFN5"/>
<dbReference type="SUPFAM" id="SSF52540">
    <property type="entry name" value="P-loop containing nucleoside triphosphate hydrolases"/>
    <property type="match status" value="1"/>
</dbReference>
<keyword evidence="1" id="KW-1133">Transmembrane helix</keyword>
<comment type="caution">
    <text evidence="3">The sequence shown here is derived from an EMBL/GenBank/DDBJ whole genome shotgun (WGS) entry which is preliminary data.</text>
</comment>
<dbReference type="EMBL" id="JAVHNS010000003">
    <property type="protein sequence ID" value="KAK6360781.1"/>
    <property type="molecule type" value="Genomic_DNA"/>
</dbReference>
<evidence type="ECO:0000259" key="2">
    <source>
        <dbReference type="Pfam" id="PF01926"/>
    </source>
</evidence>
<dbReference type="CDD" id="cd00882">
    <property type="entry name" value="Ras_like_GTPase"/>
    <property type="match status" value="1"/>
</dbReference>
<sequence length="646" mass="74217">MVTEAWFFGNRLDLDGTSIKNGLSFWPLQWLVAEARGKGLVLNSDSPSAASTDQENASISELFQFLPQESCEYPFWFSNNVSVNIWDITQVFEVEYHRPEFQTSWIDNFRTKRTVFENDGTLCQYANSDSLRKRTIIHPSVFYHMDQFSCDTSWDCYRKEIEDFRKAEVDTNRSRFFWTTRKILPHKLRIVVCGNEGVGKSSLINSVFNTNKAIVTMEEQTKHNIEEEVVVHKVGGEDSIIIHDSNGFETGDVEKNKEAERFIDKRCNQVDQNEQLHCIWYCIKSDNPRKGDASVQRIFSKCFREWKIPLVIVYTQSLGHEGAIESSIKAKYRQRYGQNARISRDNLISERDKQKAEIRSVQDKWIRETYEGSLHGTTLSDGELADRSTSAYRIQRADIDDHQSLKELVEQTYDIIDPNLWNLFIKGQRVSFDLKARQAIRHGVQVIEGTSFVRVVTRHFGRAKQMKEMAKDILRIFAWDLPGEEVSKVVDYPGDKLFENGYFYTSATATGSGTGLATAAFIMEELALGLAAGSAAGAILFGVGGVSYWALKRNQIRAWTNFLCCFTITSYRAMVKAMQRPIRVGQHHLTAEDFLNEKMTKQEVEELKKDTTEFITMTSCFVFDYVGLQKKIISLTEKFIARQEDL</sequence>
<dbReference type="InterPro" id="IPR006073">
    <property type="entry name" value="GTP-bd"/>
</dbReference>
<protein>
    <recommendedName>
        <fullName evidence="2">G domain-containing protein</fullName>
    </recommendedName>
</protein>
<dbReference type="GO" id="GO:0005525">
    <property type="term" value="F:GTP binding"/>
    <property type="evidence" value="ECO:0007669"/>
    <property type="project" value="InterPro"/>
</dbReference>
<dbReference type="Gene3D" id="3.40.50.300">
    <property type="entry name" value="P-loop containing nucleotide triphosphate hydrolases"/>
    <property type="match status" value="1"/>
</dbReference>
<dbReference type="InterPro" id="IPR027417">
    <property type="entry name" value="P-loop_NTPase"/>
</dbReference>
<reference evidence="3 4" key="1">
    <citation type="submission" date="2019-10" db="EMBL/GenBank/DDBJ databases">
        <authorList>
            <person name="Palmer J.M."/>
        </authorList>
    </citation>
    <scope>NUCLEOTIDE SEQUENCE [LARGE SCALE GENOMIC DNA]</scope>
    <source>
        <strain evidence="3 4">TWF730</strain>
    </source>
</reference>
<name>A0AAV9VFN5_9PEZI</name>
<evidence type="ECO:0000313" key="4">
    <source>
        <dbReference type="Proteomes" id="UP001373714"/>
    </source>
</evidence>
<feature type="transmembrane region" description="Helical" evidence="1">
    <location>
        <begin position="526"/>
        <end position="551"/>
    </location>
</feature>
<feature type="domain" description="G" evidence="2">
    <location>
        <begin position="189"/>
        <end position="315"/>
    </location>
</feature>